<feature type="transmembrane region" description="Helical" evidence="7">
    <location>
        <begin position="334"/>
        <end position="356"/>
    </location>
</feature>
<dbReference type="InterPro" id="IPR053958">
    <property type="entry name" value="HMGCR/SNAP/NPC1-like_SSD"/>
</dbReference>
<dbReference type="InterPro" id="IPR001036">
    <property type="entry name" value="Acrflvin-R"/>
</dbReference>
<sequence length="1078" mass="121649">MGWYSWLVVNHPLVLILVNIALAFVLGPLTIITVGLPDFSDPQLGFEPRNSKTTIWEKVAANIFGRLVNRTLKYYPTNYTGFPETLTTAETGSRKKRFAANSSQTISICANRALANVDILDARIIVRSKTGADIFTADHLHSICRIQDAISSYPWPAKTCYMMSLPLYVTALANKLSCYNITDDDIGDVIGLLQRCSSHYFNGTLLGYCHIRNTCPTVPIECGNLNAVYTILHLLTDSGFLKDGDVNATKLDFSVIALPHGWYLDSKDLLLKYYLDHFETEAVQDGDIVVPALHMNIENDLFNRYVQEDITLYAVAMAMVIVVLLLYLQSFVLMIAVVTNVIITLCLSYFVYYYVIQMHFFPFINLIAALLLIAISADDVFIIYDLWRKEVRLNPDSSYETNMSETLRKGGLSIFVTSLTTAASLLANIANEITTIRCFGIFAGICILMNFLLMITWIPALIVVIEKTFHYCIPKTSIEKSRKCGNKLTKISDYFWGVIMMKIITIGSPIWIVLLLIIGILGLVAVFARPGLKLPDNNYLKVFDSENLFEKYRAEYKDRIRFEKQFQSTDNIQLVFLWGVAGVDNGDVWNPNDQGTLVYTPVDVLSEEVISWQNKFCHQLKKQPFVLEKHRNDQCFFETVESLLTGPCVLKPANQAWKKEVNLSPCCEISKPNRTMREHCMVFYEHITGAYLDRITGTMVLGEIILDHKNNIKLFSYTFHSTSVLTPSYVYMDNFYAEVEKFAKAELSDAPNILKDGWFASYIGSSFVFYDVQKEIAQGTMKGIGLSLTCSFIVLLVTSLNIIISLYAMFTITLVIGATVGTLVFLGWELNVTESLTITMSLGLAVDFTIHYGVTYKLEKSNSRADRVVHTVTTVCSAVSMAALTTFISGVSVLNARVLAYRQYGMFLVFIMFYSWIFSTFLFLPLCYTIGPLGHTGDLVYLFRCCCRKVKKRQQLTTASSASGGQPYLNGTVSAKLQYENLTNLKPVYFRRPDVSRQSALFSPGSLDNKFAASSDSLFDARERHPAGGRLSNNTRSTPSTIEIAPDRYRNRDAEDGTRLNNRDVYYWKIKRPKLEDR</sequence>
<dbReference type="Pfam" id="PF12349">
    <property type="entry name" value="Sterol-sensing"/>
    <property type="match status" value="1"/>
</dbReference>
<dbReference type="PANTHER" id="PTHR45951:SF3">
    <property type="entry name" value="PROTEIN DISPATCHED"/>
    <property type="match status" value="1"/>
</dbReference>
<keyword evidence="10" id="KW-1185">Reference proteome</keyword>
<dbReference type="GO" id="GO:0016020">
    <property type="term" value="C:membrane"/>
    <property type="evidence" value="ECO:0007669"/>
    <property type="project" value="UniProtKB-SubCell"/>
</dbReference>
<feature type="transmembrane region" description="Helical" evidence="7">
    <location>
        <begin position="835"/>
        <end position="852"/>
    </location>
</feature>
<keyword evidence="3 7" id="KW-1133">Transmembrane helix</keyword>
<feature type="transmembrane region" description="Helical" evidence="7">
    <location>
        <begin position="12"/>
        <end position="36"/>
    </location>
</feature>
<dbReference type="GO" id="GO:0007224">
    <property type="term" value="P:smoothened signaling pathway"/>
    <property type="evidence" value="ECO:0007669"/>
    <property type="project" value="TreeGrafter"/>
</dbReference>
<accession>A0AAD9JT77</accession>
<keyword evidence="5" id="KW-0325">Glycoprotein</keyword>
<evidence type="ECO:0000256" key="7">
    <source>
        <dbReference type="SAM" id="Phobius"/>
    </source>
</evidence>
<dbReference type="PROSITE" id="PS50156">
    <property type="entry name" value="SSD"/>
    <property type="match status" value="1"/>
</dbReference>
<feature type="transmembrane region" description="Helical" evidence="7">
    <location>
        <begin position="906"/>
        <end position="926"/>
    </location>
</feature>
<keyword evidence="2 7" id="KW-0812">Transmembrane</keyword>
<feature type="transmembrane region" description="Helical" evidence="7">
    <location>
        <begin position="363"/>
        <end position="387"/>
    </location>
</feature>
<dbReference type="Proteomes" id="UP001208570">
    <property type="component" value="Unassembled WGS sequence"/>
</dbReference>
<dbReference type="EMBL" id="JAODUP010000161">
    <property type="protein sequence ID" value="KAK2158928.1"/>
    <property type="molecule type" value="Genomic_DNA"/>
</dbReference>
<gene>
    <name evidence="9" type="ORF">LSH36_161g00041</name>
</gene>
<feature type="transmembrane region" description="Helical" evidence="7">
    <location>
        <begin position="407"/>
        <end position="427"/>
    </location>
</feature>
<evidence type="ECO:0000313" key="9">
    <source>
        <dbReference type="EMBL" id="KAK2158928.1"/>
    </source>
</evidence>
<feature type="transmembrane region" description="Helical" evidence="7">
    <location>
        <begin position="872"/>
        <end position="894"/>
    </location>
</feature>
<dbReference type="SUPFAM" id="SSF82866">
    <property type="entry name" value="Multidrug efflux transporter AcrB transmembrane domain"/>
    <property type="match status" value="2"/>
</dbReference>
<dbReference type="GO" id="GO:0022857">
    <property type="term" value="F:transmembrane transporter activity"/>
    <property type="evidence" value="ECO:0007669"/>
    <property type="project" value="InterPro"/>
</dbReference>
<dbReference type="AlphaFoldDB" id="A0AAD9JT77"/>
<dbReference type="InterPro" id="IPR052081">
    <property type="entry name" value="Dispatched_Hh_regulator"/>
</dbReference>
<evidence type="ECO:0000256" key="2">
    <source>
        <dbReference type="ARBA" id="ARBA00022692"/>
    </source>
</evidence>
<feature type="transmembrane region" description="Helical" evidence="7">
    <location>
        <begin position="439"/>
        <end position="465"/>
    </location>
</feature>
<evidence type="ECO:0000256" key="6">
    <source>
        <dbReference type="ARBA" id="ARBA00038046"/>
    </source>
</evidence>
<evidence type="ECO:0000313" key="10">
    <source>
        <dbReference type="Proteomes" id="UP001208570"/>
    </source>
</evidence>
<feature type="domain" description="SSD" evidence="8">
    <location>
        <begin position="331"/>
        <end position="464"/>
    </location>
</feature>
<feature type="transmembrane region" description="Helical" evidence="7">
    <location>
        <begin position="495"/>
        <end position="528"/>
    </location>
</feature>
<organism evidence="9 10">
    <name type="scientific">Paralvinella palmiformis</name>
    <dbReference type="NCBI Taxonomy" id="53620"/>
    <lineage>
        <taxon>Eukaryota</taxon>
        <taxon>Metazoa</taxon>
        <taxon>Spiralia</taxon>
        <taxon>Lophotrochozoa</taxon>
        <taxon>Annelida</taxon>
        <taxon>Polychaeta</taxon>
        <taxon>Sedentaria</taxon>
        <taxon>Canalipalpata</taxon>
        <taxon>Terebellida</taxon>
        <taxon>Terebelliformia</taxon>
        <taxon>Alvinellidae</taxon>
        <taxon>Paralvinella</taxon>
    </lineage>
</organism>
<feature type="transmembrane region" description="Helical" evidence="7">
    <location>
        <begin position="784"/>
        <end position="804"/>
    </location>
</feature>
<evidence type="ECO:0000256" key="3">
    <source>
        <dbReference type="ARBA" id="ARBA00022989"/>
    </source>
</evidence>
<reference evidence="9" key="1">
    <citation type="journal article" date="2023" name="Mol. Biol. Evol.">
        <title>Third-Generation Sequencing Reveals the Adaptive Role of the Epigenome in Three Deep-Sea Polychaetes.</title>
        <authorList>
            <person name="Perez M."/>
            <person name="Aroh O."/>
            <person name="Sun Y."/>
            <person name="Lan Y."/>
            <person name="Juniper S.K."/>
            <person name="Young C.R."/>
            <person name="Angers B."/>
            <person name="Qian P.Y."/>
        </authorList>
    </citation>
    <scope>NUCLEOTIDE SEQUENCE</scope>
    <source>
        <strain evidence="9">P08H-3</strain>
    </source>
</reference>
<name>A0AAD9JT77_9ANNE</name>
<dbReference type="InterPro" id="IPR000731">
    <property type="entry name" value="SSD"/>
</dbReference>
<feature type="transmembrane region" description="Helical" evidence="7">
    <location>
        <begin position="310"/>
        <end position="328"/>
    </location>
</feature>
<dbReference type="PRINTS" id="PR00702">
    <property type="entry name" value="ACRIFLAVINRP"/>
</dbReference>
<comment type="caution">
    <text evidence="9">The sequence shown here is derived from an EMBL/GenBank/DDBJ whole genome shotgun (WGS) entry which is preliminary data.</text>
</comment>
<comment type="subcellular location">
    <subcellularLocation>
        <location evidence="1">Membrane</location>
        <topology evidence="1">Multi-pass membrane protein</topology>
    </subcellularLocation>
</comment>
<dbReference type="Gene3D" id="1.20.1640.10">
    <property type="entry name" value="Multidrug efflux transporter AcrB transmembrane domain"/>
    <property type="match status" value="2"/>
</dbReference>
<evidence type="ECO:0000256" key="1">
    <source>
        <dbReference type="ARBA" id="ARBA00004141"/>
    </source>
</evidence>
<protein>
    <recommendedName>
        <fullName evidence="8">SSD domain-containing protein</fullName>
    </recommendedName>
</protein>
<dbReference type="PANTHER" id="PTHR45951">
    <property type="entry name" value="PROTEIN DISPATCHED-RELATED"/>
    <property type="match status" value="1"/>
</dbReference>
<keyword evidence="4 7" id="KW-0472">Membrane</keyword>
<evidence type="ECO:0000256" key="5">
    <source>
        <dbReference type="ARBA" id="ARBA00023180"/>
    </source>
</evidence>
<proteinExistence type="inferred from homology"/>
<evidence type="ECO:0000256" key="4">
    <source>
        <dbReference type="ARBA" id="ARBA00023136"/>
    </source>
</evidence>
<evidence type="ECO:0000259" key="8">
    <source>
        <dbReference type="PROSITE" id="PS50156"/>
    </source>
</evidence>
<feature type="transmembrane region" description="Helical" evidence="7">
    <location>
        <begin position="810"/>
        <end position="828"/>
    </location>
</feature>
<comment type="similarity">
    <text evidence="6">Belongs to the dispatched family.</text>
</comment>